<accession>A0A1H2W4D7</accession>
<dbReference type="SUPFAM" id="SSF48295">
    <property type="entry name" value="TrpR-like"/>
    <property type="match status" value="1"/>
</dbReference>
<reference evidence="3" key="1">
    <citation type="submission" date="2016-10" db="EMBL/GenBank/DDBJ databases">
        <authorList>
            <person name="Varghese N."/>
            <person name="Submissions S."/>
        </authorList>
    </citation>
    <scope>NUCLEOTIDE SEQUENCE [LARGE SCALE GENOMIC DNA]</scope>
    <source>
        <strain evidence="3">DSM 10014</strain>
    </source>
</reference>
<dbReference type="GO" id="GO:0006270">
    <property type="term" value="P:DNA replication initiation"/>
    <property type="evidence" value="ECO:0007669"/>
    <property type="project" value="InterPro"/>
</dbReference>
<dbReference type="EMBL" id="FNNB01000003">
    <property type="protein sequence ID" value="SDW75417.1"/>
    <property type="molecule type" value="Genomic_DNA"/>
</dbReference>
<dbReference type="SMART" id="SM00760">
    <property type="entry name" value="Bac_DnaA_C"/>
    <property type="match status" value="1"/>
</dbReference>
<dbReference type="PANTHER" id="PTHR30050">
    <property type="entry name" value="CHROMOSOMAL REPLICATION INITIATOR PROTEIN DNAA"/>
    <property type="match status" value="1"/>
</dbReference>
<name>A0A1H2W4D7_9RHOB</name>
<dbReference type="GO" id="GO:0003688">
    <property type="term" value="F:DNA replication origin binding"/>
    <property type="evidence" value="ECO:0007669"/>
    <property type="project" value="TreeGrafter"/>
</dbReference>
<dbReference type="GO" id="GO:0005886">
    <property type="term" value="C:plasma membrane"/>
    <property type="evidence" value="ECO:0007669"/>
    <property type="project" value="TreeGrafter"/>
</dbReference>
<dbReference type="Pfam" id="PF08299">
    <property type="entry name" value="Bac_DnaA_C"/>
    <property type="match status" value="1"/>
</dbReference>
<protein>
    <submittedName>
        <fullName evidence="2">DnaA protein helix-turn-helix</fullName>
    </submittedName>
</protein>
<dbReference type="InterPro" id="IPR013159">
    <property type="entry name" value="DnaA_C"/>
</dbReference>
<dbReference type="RefSeq" id="WP_074635303.1">
    <property type="nucleotide sequence ID" value="NZ_CP160849.1"/>
</dbReference>
<dbReference type="PANTHER" id="PTHR30050:SF2">
    <property type="entry name" value="CHROMOSOMAL REPLICATION INITIATOR PROTEIN DNAA"/>
    <property type="match status" value="1"/>
</dbReference>
<dbReference type="Proteomes" id="UP000183076">
    <property type="component" value="Unassembled WGS sequence"/>
</dbReference>
<dbReference type="GeneID" id="94021265"/>
<proteinExistence type="predicted"/>
<dbReference type="GO" id="GO:0006275">
    <property type="term" value="P:regulation of DNA replication"/>
    <property type="evidence" value="ECO:0007669"/>
    <property type="project" value="InterPro"/>
</dbReference>
<evidence type="ECO:0000313" key="3">
    <source>
        <dbReference type="Proteomes" id="UP000183076"/>
    </source>
</evidence>
<dbReference type="GO" id="GO:0005524">
    <property type="term" value="F:ATP binding"/>
    <property type="evidence" value="ECO:0007669"/>
    <property type="project" value="InterPro"/>
</dbReference>
<feature type="domain" description="Chromosomal replication initiator DnaA C-terminal" evidence="1">
    <location>
        <begin position="13"/>
        <end position="82"/>
    </location>
</feature>
<gene>
    <name evidence="2" type="ORF">SAMN04488041_103148</name>
</gene>
<evidence type="ECO:0000313" key="2">
    <source>
        <dbReference type="EMBL" id="SDW75417.1"/>
    </source>
</evidence>
<dbReference type="STRING" id="60137.SAMN04488041_103148"/>
<dbReference type="CDD" id="cd06571">
    <property type="entry name" value="Bac_DnaA_C"/>
    <property type="match status" value="1"/>
</dbReference>
<evidence type="ECO:0000259" key="1">
    <source>
        <dbReference type="SMART" id="SM00760"/>
    </source>
</evidence>
<dbReference type="Gene3D" id="1.10.1750.10">
    <property type="match status" value="1"/>
</dbReference>
<dbReference type="AlphaFoldDB" id="A0A1H2W4D7"/>
<organism evidence="2 3">
    <name type="scientific">Sulfitobacter pontiacus</name>
    <dbReference type="NCBI Taxonomy" id="60137"/>
    <lineage>
        <taxon>Bacteria</taxon>
        <taxon>Pseudomonadati</taxon>
        <taxon>Pseudomonadota</taxon>
        <taxon>Alphaproteobacteria</taxon>
        <taxon>Rhodobacterales</taxon>
        <taxon>Roseobacteraceae</taxon>
        <taxon>Sulfitobacter</taxon>
    </lineage>
</organism>
<dbReference type="InterPro" id="IPR010921">
    <property type="entry name" value="Trp_repressor/repl_initiator"/>
</dbReference>
<sequence length="133" mass="15503">MFYERSSPPRDVQIRDIRSHVAKHFGVTEEELLARSRKSEFVNRRAICYQLCREMSDASLARIGRYMANRDHTTIIAGLKRKLPLEMQVAKNHIRFALEQGSPHSLTFVRAAPFQTRRTKSEPVFRSRRGTTE</sequence>